<dbReference type="InterPro" id="IPR036576">
    <property type="entry name" value="WRKY_dom_sf"/>
</dbReference>
<sequence length="300" mass="34172">MSEDCREFYYNQLFHDDQPRQSTATFSYSGGSDDLSVHPHLQIFDPNSYLSFNEILHGPTGDDDHNKYAITEIVKEEEKPVVVRVGEGGETPATPNSSTTTSSNEAVASEEYSNKGKKESQENPSEKEVKVKKKVEKEKQPRFAFMTKSEVDHLEDGYRWRKYGQKAVKNSPYPRSYYRCTTQKCGVKKRVERSFEDPSIVITTYEGQHNHPVPANLRGHVAGMFTSPMFAPSLMPFGSGSPDFTQQLLAQMPHLYGYDGANSNNLYHQRTLTPPRHQHNQQFSDYGLLQDIIPHVFPKQ</sequence>
<proteinExistence type="predicted"/>
<keyword evidence="9" id="KW-1185">Reference proteome</keyword>
<dbReference type="InterPro" id="IPR044810">
    <property type="entry name" value="WRKY_plant"/>
</dbReference>
<comment type="subcellular location">
    <subcellularLocation>
        <location evidence="1">Nucleus</location>
    </subcellularLocation>
</comment>
<evidence type="ECO:0000256" key="1">
    <source>
        <dbReference type="ARBA" id="ARBA00004123"/>
    </source>
</evidence>
<evidence type="ECO:0000313" key="8">
    <source>
        <dbReference type="EMBL" id="KAL3624817.1"/>
    </source>
</evidence>
<evidence type="ECO:0000256" key="3">
    <source>
        <dbReference type="ARBA" id="ARBA00023125"/>
    </source>
</evidence>
<dbReference type="EMBL" id="JAVIJP010000053">
    <property type="protein sequence ID" value="KAL3624817.1"/>
    <property type="molecule type" value="Genomic_DNA"/>
</dbReference>
<gene>
    <name evidence="8" type="primary">WRKY28_2</name>
    <name evidence="8" type="ORF">CASFOL_031485</name>
</gene>
<evidence type="ECO:0000256" key="5">
    <source>
        <dbReference type="ARBA" id="ARBA00023242"/>
    </source>
</evidence>
<dbReference type="InterPro" id="IPR003657">
    <property type="entry name" value="WRKY_dom"/>
</dbReference>
<evidence type="ECO:0000256" key="2">
    <source>
        <dbReference type="ARBA" id="ARBA00023015"/>
    </source>
</evidence>
<comment type="caution">
    <text evidence="8">The sequence shown here is derived from an EMBL/GenBank/DDBJ whole genome shotgun (WGS) entry which is preliminary data.</text>
</comment>
<feature type="region of interest" description="Disordered" evidence="6">
    <location>
        <begin position="86"/>
        <end position="135"/>
    </location>
</feature>
<accession>A0ABD3C5I1</accession>
<keyword evidence="4" id="KW-0804">Transcription</keyword>
<dbReference type="Proteomes" id="UP001632038">
    <property type="component" value="Unassembled WGS sequence"/>
</dbReference>
<dbReference type="Pfam" id="PF03106">
    <property type="entry name" value="WRKY"/>
    <property type="match status" value="1"/>
</dbReference>
<dbReference type="PANTHER" id="PTHR31221">
    <property type="entry name" value="WRKY TRANSCRIPTION FACTOR PROTEIN 1-RELATED"/>
    <property type="match status" value="1"/>
</dbReference>
<evidence type="ECO:0000256" key="6">
    <source>
        <dbReference type="SAM" id="MobiDB-lite"/>
    </source>
</evidence>
<feature type="domain" description="WRKY" evidence="7">
    <location>
        <begin position="149"/>
        <end position="214"/>
    </location>
</feature>
<dbReference type="SUPFAM" id="SSF118290">
    <property type="entry name" value="WRKY DNA-binding domain"/>
    <property type="match status" value="1"/>
</dbReference>
<dbReference type="GO" id="GO:0005634">
    <property type="term" value="C:nucleus"/>
    <property type="evidence" value="ECO:0007669"/>
    <property type="project" value="UniProtKB-SubCell"/>
</dbReference>
<protein>
    <submittedName>
        <fullName evidence="8">WRKY Transcription Factor</fullName>
    </submittedName>
</protein>
<evidence type="ECO:0000313" key="9">
    <source>
        <dbReference type="Proteomes" id="UP001632038"/>
    </source>
</evidence>
<keyword evidence="2" id="KW-0805">Transcription regulation</keyword>
<dbReference type="AlphaFoldDB" id="A0ABD3C5I1"/>
<evidence type="ECO:0000256" key="4">
    <source>
        <dbReference type="ARBA" id="ARBA00023163"/>
    </source>
</evidence>
<dbReference type="FunFam" id="2.20.25.80:FF:000003">
    <property type="entry name" value="WRKY transcription factor 57"/>
    <property type="match status" value="1"/>
</dbReference>
<dbReference type="GO" id="GO:0003677">
    <property type="term" value="F:DNA binding"/>
    <property type="evidence" value="ECO:0007669"/>
    <property type="project" value="UniProtKB-KW"/>
</dbReference>
<organism evidence="8 9">
    <name type="scientific">Castilleja foliolosa</name>
    <dbReference type="NCBI Taxonomy" id="1961234"/>
    <lineage>
        <taxon>Eukaryota</taxon>
        <taxon>Viridiplantae</taxon>
        <taxon>Streptophyta</taxon>
        <taxon>Embryophyta</taxon>
        <taxon>Tracheophyta</taxon>
        <taxon>Spermatophyta</taxon>
        <taxon>Magnoliopsida</taxon>
        <taxon>eudicotyledons</taxon>
        <taxon>Gunneridae</taxon>
        <taxon>Pentapetalae</taxon>
        <taxon>asterids</taxon>
        <taxon>lamiids</taxon>
        <taxon>Lamiales</taxon>
        <taxon>Orobanchaceae</taxon>
        <taxon>Pedicularideae</taxon>
        <taxon>Castillejinae</taxon>
        <taxon>Castilleja</taxon>
    </lineage>
</organism>
<dbReference type="SMART" id="SM00774">
    <property type="entry name" value="WRKY"/>
    <property type="match status" value="1"/>
</dbReference>
<keyword evidence="5" id="KW-0539">Nucleus</keyword>
<keyword evidence="3" id="KW-0238">DNA-binding</keyword>
<feature type="compositionally biased region" description="Basic and acidic residues" evidence="6">
    <location>
        <begin position="112"/>
        <end position="135"/>
    </location>
</feature>
<dbReference type="Gene3D" id="2.20.25.80">
    <property type="entry name" value="WRKY domain"/>
    <property type="match status" value="1"/>
</dbReference>
<dbReference type="PANTHER" id="PTHR31221:SF320">
    <property type="entry name" value="WRKY TRANSCRIPTION FACTOR 20"/>
    <property type="match status" value="1"/>
</dbReference>
<name>A0ABD3C5I1_9LAMI</name>
<evidence type="ECO:0000259" key="7">
    <source>
        <dbReference type="PROSITE" id="PS50811"/>
    </source>
</evidence>
<reference evidence="9" key="1">
    <citation type="journal article" date="2024" name="IScience">
        <title>Strigolactones Initiate the Formation of Haustorium-like Structures in Castilleja.</title>
        <authorList>
            <person name="Buerger M."/>
            <person name="Peterson D."/>
            <person name="Chory J."/>
        </authorList>
    </citation>
    <scope>NUCLEOTIDE SEQUENCE [LARGE SCALE GENOMIC DNA]</scope>
</reference>
<feature type="compositionally biased region" description="Low complexity" evidence="6">
    <location>
        <begin position="86"/>
        <end position="111"/>
    </location>
</feature>
<dbReference type="PROSITE" id="PS50811">
    <property type="entry name" value="WRKY"/>
    <property type="match status" value="1"/>
</dbReference>